<gene>
    <name evidence="10" type="ORF">GEV01_10960</name>
</gene>
<comment type="subcellular location">
    <subcellularLocation>
        <location evidence="1">Cell membrane</location>
        <topology evidence="1">Multi-pass membrane protein</topology>
    </subcellularLocation>
</comment>
<keyword evidence="3" id="KW-0328">Glycosyltransferase</keyword>
<keyword evidence="2" id="KW-1003">Cell membrane</keyword>
<dbReference type="RefSeq" id="WP_152804245.1">
    <property type="nucleotide sequence ID" value="NZ_WHUF01000003.1"/>
</dbReference>
<sequence>MRTRISEKQCLALILVLAFFVRAATAVAFQFKPVSDYAGYEHMAVNLLAGRGLLEGGNSAFLSAGYPLFVLAPVFAVFGHHLLAALLANALLCTVSAWLIYLIAREAGAGRAGRLLSVGIYALYLPSWIYAAYLAKENLMTPLMLGVVLLSLRCTYHPSARIAASIGAVLGLLAIAGNAGLALAPVLVIALAMSPLSFSRKLARLGLAGLVAMLVVAPWLIRNYQVVGAPVLNTNGGFNLYLGNNPAANGMFISIADTPRGPTWQLLRKQGELVANNTLKSEALAWIRQNPARFLKLSFKKAALFWMPPIHEGEGPQSKGEALTRLAWLAQYVLICGLAVAGMAYRRLRTPNTGLIWLAILCYTAVHMIFYVIYRYREPIMPLLIILAALVIDFLISDKKFATIAR</sequence>
<dbReference type="Pfam" id="PF13231">
    <property type="entry name" value="PMT_2"/>
    <property type="match status" value="1"/>
</dbReference>
<evidence type="ECO:0000256" key="7">
    <source>
        <dbReference type="ARBA" id="ARBA00023136"/>
    </source>
</evidence>
<feature type="transmembrane region" description="Helical" evidence="8">
    <location>
        <begin position="380"/>
        <end position="396"/>
    </location>
</feature>
<feature type="transmembrane region" description="Helical" evidence="8">
    <location>
        <begin position="202"/>
        <end position="221"/>
    </location>
</feature>
<organism evidence="10 11">
    <name type="scientific">Rugamonas rivuli</name>
    <dbReference type="NCBI Taxonomy" id="2743358"/>
    <lineage>
        <taxon>Bacteria</taxon>
        <taxon>Pseudomonadati</taxon>
        <taxon>Pseudomonadota</taxon>
        <taxon>Betaproteobacteria</taxon>
        <taxon>Burkholderiales</taxon>
        <taxon>Oxalobacteraceae</taxon>
        <taxon>Telluria group</taxon>
        <taxon>Rugamonas</taxon>
    </lineage>
</organism>
<comment type="caution">
    <text evidence="10">The sequence shown here is derived from an EMBL/GenBank/DDBJ whole genome shotgun (WGS) entry which is preliminary data.</text>
</comment>
<feature type="transmembrane region" description="Helical" evidence="8">
    <location>
        <begin position="326"/>
        <end position="345"/>
    </location>
</feature>
<dbReference type="EMBL" id="WHUF01000003">
    <property type="protein sequence ID" value="MQA20026.1"/>
    <property type="molecule type" value="Genomic_DNA"/>
</dbReference>
<feature type="transmembrane region" description="Helical" evidence="8">
    <location>
        <begin position="115"/>
        <end position="135"/>
    </location>
</feature>
<keyword evidence="7 8" id="KW-0472">Membrane</keyword>
<feature type="transmembrane region" description="Helical" evidence="8">
    <location>
        <begin position="82"/>
        <end position="103"/>
    </location>
</feature>
<dbReference type="InterPro" id="IPR050297">
    <property type="entry name" value="LipidA_mod_glycosyltrf_83"/>
</dbReference>
<protein>
    <recommendedName>
        <fullName evidence="9">Glycosyltransferase RgtA/B/C/D-like domain-containing protein</fullName>
    </recommendedName>
</protein>
<dbReference type="Proteomes" id="UP000444318">
    <property type="component" value="Unassembled WGS sequence"/>
</dbReference>
<reference evidence="10 11" key="1">
    <citation type="submission" date="2019-10" db="EMBL/GenBank/DDBJ databases">
        <title>Two novel species isolated from a subtropical stream in China.</title>
        <authorList>
            <person name="Lu H."/>
        </authorList>
    </citation>
    <scope>NUCLEOTIDE SEQUENCE [LARGE SCALE GENOMIC DNA]</scope>
    <source>
        <strain evidence="10 11">FT103W</strain>
    </source>
</reference>
<proteinExistence type="predicted"/>
<feature type="transmembrane region" description="Helical" evidence="8">
    <location>
        <begin position="162"/>
        <end position="190"/>
    </location>
</feature>
<evidence type="ECO:0000256" key="1">
    <source>
        <dbReference type="ARBA" id="ARBA00004651"/>
    </source>
</evidence>
<evidence type="ECO:0000256" key="3">
    <source>
        <dbReference type="ARBA" id="ARBA00022676"/>
    </source>
</evidence>
<dbReference type="GO" id="GO:0005886">
    <property type="term" value="C:plasma membrane"/>
    <property type="evidence" value="ECO:0007669"/>
    <property type="project" value="UniProtKB-SubCell"/>
</dbReference>
<name>A0A843SI06_9BURK</name>
<evidence type="ECO:0000313" key="11">
    <source>
        <dbReference type="Proteomes" id="UP000444318"/>
    </source>
</evidence>
<keyword evidence="5 8" id="KW-0812">Transmembrane</keyword>
<evidence type="ECO:0000256" key="2">
    <source>
        <dbReference type="ARBA" id="ARBA00022475"/>
    </source>
</evidence>
<keyword evidence="11" id="KW-1185">Reference proteome</keyword>
<evidence type="ECO:0000256" key="4">
    <source>
        <dbReference type="ARBA" id="ARBA00022679"/>
    </source>
</evidence>
<feature type="domain" description="Glycosyltransferase RgtA/B/C/D-like" evidence="9">
    <location>
        <begin position="69"/>
        <end position="221"/>
    </location>
</feature>
<feature type="transmembrane region" description="Helical" evidence="8">
    <location>
        <begin position="354"/>
        <end position="374"/>
    </location>
</feature>
<dbReference type="InterPro" id="IPR038731">
    <property type="entry name" value="RgtA/B/C-like"/>
</dbReference>
<evidence type="ECO:0000256" key="5">
    <source>
        <dbReference type="ARBA" id="ARBA00022692"/>
    </source>
</evidence>
<dbReference type="GO" id="GO:0016763">
    <property type="term" value="F:pentosyltransferase activity"/>
    <property type="evidence" value="ECO:0007669"/>
    <property type="project" value="TreeGrafter"/>
</dbReference>
<evidence type="ECO:0000256" key="6">
    <source>
        <dbReference type="ARBA" id="ARBA00022989"/>
    </source>
</evidence>
<dbReference type="AlphaFoldDB" id="A0A843SI06"/>
<evidence type="ECO:0000256" key="8">
    <source>
        <dbReference type="SAM" id="Phobius"/>
    </source>
</evidence>
<dbReference type="PANTHER" id="PTHR33908:SF11">
    <property type="entry name" value="MEMBRANE PROTEIN"/>
    <property type="match status" value="1"/>
</dbReference>
<keyword evidence="4" id="KW-0808">Transferase</keyword>
<keyword evidence="6 8" id="KW-1133">Transmembrane helix</keyword>
<dbReference type="GO" id="GO:0009103">
    <property type="term" value="P:lipopolysaccharide biosynthetic process"/>
    <property type="evidence" value="ECO:0007669"/>
    <property type="project" value="UniProtKB-ARBA"/>
</dbReference>
<dbReference type="PANTHER" id="PTHR33908">
    <property type="entry name" value="MANNOSYLTRANSFERASE YKCB-RELATED"/>
    <property type="match status" value="1"/>
</dbReference>
<evidence type="ECO:0000259" key="9">
    <source>
        <dbReference type="Pfam" id="PF13231"/>
    </source>
</evidence>
<accession>A0A843SI06</accession>
<evidence type="ECO:0000313" key="10">
    <source>
        <dbReference type="EMBL" id="MQA20026.1"/>
    </source>
</evidence>